<reference evidence="1" key="1">
    <citation type="submission" date="2015-10" db="EMBL/GenBank/DDBJ databases">
        <authorList>
            <person name="Martinez-Garcia P.J."/>
            <person name="Crepeau M.W."/>
            <person name="Puiu D."/>
            <person name="Gonzalez-Ibeas D."/>
            <person name="Whalen J."/>
            <person name="Stevens K."/>
            <person name="Paul R."/>
            <person name="Butterfield T."/>
            <person name="Britton M."/>
            <person name="Reagan R."/>
            <person name="Chakraborty S."/>
            <person name="Walawage S.L."/>
            <person name="Vasquez-Gross H.A."/>
            <person name="Cardeno C."/>
            <person name="Famula R."/>
            <person name="Pratt K."/>
            <person name="Kuruganti S."/>
            <person name="Aradhya M.K."/>
            <person name="Leslie C.A."/>
            <person name="Dandekar A.M."/>
            <person name="Salzberg S.L."/>
            <person name="Wegrzyn J.L."/>
            <person name="Langley C.H."/>
            <person name="Neale D.B."/>
        </authorList>
    </citation>
    <scope>NUCLEOTIDE SEQUENCE</scope>
    <source>
        <tissue evidence="1">Leaves</tissue>
    </source>
</reference>
<dbReference type="EMBL" id="LIHL02000001">
    <property type="protein sequence ID" value="KAF5481648.1"/>
    <property type="molecule type" value="Genomic_DNA"/>
</dbReference>
<accession>A0A833YC09</accession>
<organism evidence="1 2">
    <name type="scientific">Juglans regia</name>
    <name type="common">English walnut</name>
    <dbReference type="NCBI Taxonomy" id="51240"/>
    <lineage>
        <taxon>Eukaryota</taxon>
        <taxon>Viridiplantae</taxon>
        <taxon>Streptophyta</taxon>
        <taxon>Embryophyta</taxon>
        <taxon>Tracheophyta</taxon>
        <taxon>Spermatophyta</taxon>
        <taxon>Magnoliopsida</taxon>
        <taxon>eudicotyledons</taxon>
        <taxon>Gunneridae</taxon>
        <taxon>Pentapetalae</taxon>
        <taxon>rosids</taxon>
        <taxon>fabids</taxon>
        <taxon>Fagales</taxon>
        <taxon>Juglandaceae</taxon>
        <taxon>Juglans</taxon>
    </lineage>
</organism>
<protein>
    <submittedName>
        <fullName evidence="1">Uncharacterized protein</fullName>
    </submittedName>
</protein>
<name>A0A833YC09_JUGRE</name>
<gene>
    <name evidence="1" type="ORF">F2P56_002285</name>
</gene>
<proteinExistence type="predicted"/>
<dbReference type="Gramene" id="Jr01_24670_p1">
    <property type="protein sequence ID" value="cds.Jr01_24670_p1"/>
    <property type="gene ID" value="Jr01_24670"/>
</dbReference>
<evidence type="ECO:0000313" key="1">
    <source>
        <dbReference type="EMBL" id="KAF5481648.1"/>
    </source>
</evidence>
<dbReference type="AlphaFoldDB" id="A0A833YC09"/>
<dbReference type="Proteomes" id="UP000619265">
    <property type="component" value="Unassembled WGS sequence"/>
</dbReference>
<sequence>MDYVRDLMIKVDKGLDLVVGTSVLPSVPESVQTKGVSTIGSLDAGIFVHTNVTMPSEGAVGSQAPVADEVGPFVQGSFVVEDENPSKISSILEDTVKPLLEDANGATEGDNNHIDVEQPLGGKDLSLVPRVGEGSELALVPHVEEGLESGAHSSTVAGDNVVPLIYLPPINDIAGSTSDWILNEDNGFLQTLGLSYGEQGEYEDQFKTLLTAIKTSHALEIKSKFKKSRELKNLSWAINYDTKEGSSSRGKGKGRAL</sequence>
<evidence type="ECO:0000313" key="2">
    <source>
        <dbReference type="Proteomes" id="UP000619265"/>
    </source>
</evidence>
<comment type="caution">
    <text evidence="1">The sequence shown here is derived from an EMBL/GenBank/DDBJ whole genome shotgun (WGS) entry which is preliminary data.</text>
</comment>
<reference evidence="1" key="2">
    <citation type="submission" date="2020-03" db="EMBL/GenBank/DDBJ databases">
        <title>Walnut 2.0.</title>
        <authorList>
            <person name="Marrano A."/>
            <person name="Britton M."/>
            <person name="Zimin A.V."/>
            <person name="Zaini P.A."/>
            <person name="Workman R."/>
            <person name="Puiu D."/>
            <person name="Bianco L."/>
            <person name="Allen B.J."/>
            <person name="Troggio M."/>
            <person name="Leslie C.A."/>
            <person name="Timp W."/>
            <person name="Dendekar A."/>
            <person name="Salzberg S.L."/>
            <person name="Neale D.B."/>
        </authorList>
    </citation>
    <scope>NUCLEOTIDE SEQUENCE</scope>
    <source>
        <tissue evidence="1">Leaves</tissue>
    </source>
</reference>